<dbReference type="PROSITE" id="PS50866">
    <property type="entry name" value="GOLD"/>
    <property type="match status" value="1"/>
</dbReference>
<keyword evidence="5" id="KW-0813">Transport</keyword>
<dbReference type="InterPro" id="IPR015720">
    <property type="entry name" value="Emp24-like"/>
</dbReference>
<keyword evidence="7 10" id="KW-0472">Membrane</keyword>
<gene>
    <name evidence="13" type="ORF">KASA_0N02134G</name>
</gene>
<dbReference type="Pfam" id="PF01105">
    <property type="entry name" value="EMP24_GP25L"/>
    <property type="match status" value="1"/>
</dbReference>
<accession>A0A1X7R3P5</accession>
<comment type="similarity">
    <text evidence="2 8">Belongs to the EMP24/GP25L family.</text>
</comment>
<organism evidence="13 14">
    <name type="scientific">Maudiozyma saulgeensis</name>
    <dbReference type="NCBI Taxonomy" id="1789683"/>
    <lineage>
        <taxon>Eukaryota</taxon>
        <taxon>Fungi</taxon>
        <taxon>Dikarya</taxon>
        <taxon>Ascomycota</taxon>
        <taxon>Saccharomycotina</taxon>
        <taxon>Saccharomycetes</taxon>
        <taxon>Saccharomycetales</taxon>
        <taxon>Saccharomycetaceae</taxon>
        <taxon>Maudiozyma</taxon>
    </lineage>
</organism>
<comment type="subcellular location">
    <subcellularLocation>
        <location evidence="1 8">Membrane</location>
        <topology evidence="1 8">Single-pass type I membrane protein</topology>
    </subcellularLocation>
</comment>
<keyword evidence="5" id="KW-0931">ER-Golgi transport</keyword>
<evidence type="ECO:0000256" key="8">
    <source>
        <dbReference type="RuleBase" id="RU003827"/>
    </source>
</evidence>
<evidence type="ECO:0000256" key="4">
    <source>
        <dbReference type="ARBA" id="ARBA00022729"/>
    </source>
</evidence>
<dbReference type="Proteomes" id="UP000196158">
    <property type="component" value="Unassembled WGS sequence"/>
</dbReference>
<dbReference type="GO" id="GO:0016020">
    <property type="term" value="C:membrane"/>
    <property type="evidence" value="ECO:0007669"/>
    <property type="project" value="UniProtKB-SubCell"/>
</dbReference>
<evidence type="ECO:0000256" key="11">
    <source>
        <dbReference type="SAM" id="SignalP"/>
    </source>
</evidence>
<evidence type="ECO:0000256" key="2">
    <source>
        <dbReference type="ARBA" id="ARBA00007104"/>
    </source>
</evidence>
<feature type="coiled-coil region" evidence="9">
    <location>
        <begin position="124"/>
        <end position="179"/>
    </location>
</feature>
<evidence type="ECO:0000256" key="10">
    <source>
        <dbReference type="SAM" id="Phobius"/>
    </source>
</evidence>
<dbReference type="PANTHER" id="PTHR22811">
    <property type="entry name" value="TRANSMEMBRANE EMP24 DOMAIN-CONTAINING PROTEIN"/>
    <property type="match status" value="1"/>
</dbReference>
<feature type="signal peptide" evidence="11">
    <location>
        <begin position="1"/>
        <end position="21"/>
    </location>
</feature>
<evidence type="ECO:0000313" key="13">
    <source>
        <dbReference type="EMBL" id="SMN20265.1"/>
    </source>
</evidence>
<evidence type="ECO:0000313" key="14">
    <source>
        <dbReference type="Proteomes" id="UP000196158"/>
    </source>
</evidence>
<keyword evidence="6 10" id="KW-1133">Transmembrane helix</keyword>
<dbReference type="STRING" id="1789683.A0A1X7R3P5"/>
<evidence type="ECO:0000256" key="9">
    <source>
        <dbReference type="SAM" id="Coils"/>
    </source>
</evidence>
<keyword evidence="14" id="KW-1185">Reference proteome</keyword>
<dbReference type="SMART" id="SM01190">
    <property type="entry name" value="EMP24_GP25L"/>
    <property type="match status" value="1"/>
</dbReference>
<keyword evidence="3 8" id="KW-0812">Transmembrane</keyword>
<dbReference type="InterPro" id="IPR009038">
    <property type="entry name" value="GOLD_dom"/>
</dbReference>
<feature type="domain" description="GOLD" evidence="12">
    <location>
        <begin position="34"/>
        <end position="179"/>
    </location>
</feature>
<keyword evidence="9" id="KW-0175">Coiled coil</keyword>
<sequence>MRLSSILFTTLSALSLGQTVASAPLTFELKKGQEECFYTLTSDIDCDITYYFSVQDAPKNDYEISYKIFGPANHQQPIIERSNERQGEWAFLGDDKGEYKFCFEGGKHGDKVVDFEIKYDCKQNNDARSKNREERKKLRNLREVNTEAEDLQTTLDDSIDKIERQLHMLESNMNYYLARNSRNHLTVKSTESRIGWFSMYGILLVVGMSAAQILVLQWFFKQSRKNSV</sequence>
<dbReference type="GO" id="GO:0005737">
    <property type="term" value="C:cytoplasm"/>
    <property type="evidence" value="ECO:0007669"/>
    <property type="project" value="GOC"/>
</dbReference>
<feature type="transmembrane region" description="Helical" evidence="10">
    <location>
        <begin position="194"/>
        <end position="220"/>
    </location>
</feature>
<reference evidence="13 14" key="1">
    <citation type="submission" date="2017-04" db="EMBL/GenBank/DDBJ databases">
        <authorList>
            <person name="Afonso C.L."/>
            <person name="Miller P.J."/>
            <person name="Scott M.A."/>
            <person name="Spackman E."/>
            <person name="Goraichik I."/>
            <person name="Dimitrov K.M."/>
            <person name="Suarez D.L."/>
            <person name="Swayne D.E."/>
        </authorList>
    </citation>
    <scope>NUCLEOTIDE SEQUENCE [LARGE SCALE GENOMIC DNA]</scope>
</reference>
<evidence type="ECO:0000256" key="3">
    <source>
        <dbReference type="ARBA" id="ARBA00022692"/>
    </source>
</evidence>
<evidence type="ECO:0000259" key="12">
    <source>
        <dbReference type="PROSITE" id="PS50866"/>
    </source>
</evidence>
<protein>
    <submittedName>
        <fullName evidence="13">Similar to Saccharomyces cerevisiae YDL018C ERP3 Protein with similarity to Emp24p and Erv25p, member of the p24 family involved in ER to Golgi transport</fullName>
    </submittedName>
</protein>
<evidence type="ECO:0000256" key="6">
    <source>
        <dbReference type="ARBA" id="ARBA00022989"/>
    </source>
</evidence>
<evidence type="ECO:0000256" key="7">
    <source>
        <dbReference type="ARBA" id="ARBA00023136"/>
    </source>
</evidence>
<keyword evidence="4 11" id="KW-0732">Signal</keyword>
<feature type="chain" id="PRO_5012146311" evidence="11">
    <location>
        <begin position="22"/>
        <end position="228"/>
    </location>
</feature>
<dbReference type="OrthoDB" id="1929172at2759"/>
<evidence type="ECO:0000256" key="5">
    <source>
        <dbReference type="ARBA" id="ARBA00022892"/>
    </source>
</evidence>
<name>A0A1X7R3P5_9SACH</name>
<dbReference type="EMBL" id="FXLY01000005">
    <property type="protein sequence ID" value="SMN20265.1"/>
    <property type="molecule type" value="Genomic_DNA"/>
</dbReference>
<dbReference type="GO" id="GO:0006888">
    <property type="term" value="P:endoplasmic reticulum to Golgi vesicle-mediated transport"/>
    <property type="evidence" value="ECO:0007669"/>
    <property type="project" value="UniProtKB-ARBA"/>
</dbReference>
<evidence type="ECO:0000256" key="1">
    <source>
        <dbReference type="ARBA" id="ARBA00004479"/>
    </source>
</evidence>
<dbReference type="AlphaFoldDB" id="A0A1X7R3P5"/>
<proteinExistence type="inferred from homology"/>